<comment type="caution">
    <text evidence="2">The sequence shown here is derived from an EMBL/GenBank/DDBJ whole genome shotgun (WGS) entry which is preliminary data.</text>
</comment>
<dbReference type="Proteomes" id="UP001216907">
    <property type="component" value="Unassembled WGS sequence"/>
</dbReference>
<feature type="region of interest" description="Disordered" evidence="1">
    <location>
        <begin position="123"/>
        <end position="148"/>
    </location>
</feature>
<gene>
    <name evidence="2" type="ORF">PZE19_07065</name>
</gene>
<evidence type="ECO:0000256" key="1">
    <source>
        <dbReference type="SAM" id="MobiDB-lite"/>
    </source>
</evidence>
<dbReference type="InterPro" id="IPR041916">
    <property type="entry name" value="Anti_sigma_zinc_sf"/>
</dbReference>
<protein>
    <recommendedName>
        <fullName evidence="4">Zinc-finger domain-containing protein</fullName>
    </recommendedName>
</protein>
<feature type="compositionally biased region" description="Polar residues" evidence="1">
    <location>
        <begin position="125"/>
        <end position="141"/>
    </location>
</feature>
<accession>A0ABT6F7Q0</accession>
<evidence type="ECO:0000313" key="3">
    <source>
        <dbReference type="Proteomes" id="UP001216907"/>
    </source>
</evidence>
<keyword evidence="3" id="KW-1185">Reference proteome</keyword>
<reference evidence="2 3" key="1">
    <citation type="submission" date="2023-03" db="EMBL/GenBank/DDBJ databases">
        <title>Paludisphaera mucosa sp. nov. a novel planctomycete from northern fen.</title>
        <authorList>
            <person name="Ivanova A."/>
        </authorList>
    </citation>
    <scope>NUCLEOTIDE SEQUENCE [LARGE SCALE GENOMIC DNA]</scope>
    <source>
        <strain evidence="2 3">Pla2</strain>
    </source>
</reference>
<organism evidence="2 3">
    <name type="scientific">Paludisphaera mucosa</name>
    <dbReference type="NCBI Taxonomy" id="3030827"/>
    <lineage>
        <taxon>Bacteria</taxon>
        <taxon>Pseudomonadati</taxon>
        <taxon>Planctomycetota</taxon>
        <taxon>Planctomycetia</taxon>
        <taxon>Isosphaerales</taxon>
        <taxon>Isosphaeraceae</taxon>
        <taxon>Paludisphaera</taxon>
    </lineage>
</organism>
<proteinExistence type="predicted"/>
<name>A0ABT6F7Q0_9BACT</name>
<dbReference type="Gene3D" id="1.10.10.1320">
    <property type="entry name" value="Anti-sigma factor, zinc-finger domain"/>
    <property type="match status" value="1"/>
</dbReference>
<evidence type="ECO:0000313" key="2">
    <source>
        <dbReference type="EMBL" id="MDG3003521.1"/>
    </source>
</evidence>
<evidence type="ECO:0008006" key="4">
    <source>
        <dbReference type="Google" id="ProtNLM"/>
    </source>
</evidence>
<sequence>MTREDPIPGPSSIDEETLRAYLADQLPPEEMARVERTLRESAVLRARLEDVRNDRDDFQLHSLGAIWRRSRLTCPTRQQLGSYLLDALDPDLGAYFQFHLEIVECPFCQANLADLEAQSIAPSAGNASRSRQQRILKSSQHLLGEEGT</sequence>
<dbReference type="RefSeq" id="WP_277859871.1">
    <property type="nucleotide sequence ID" value="NZ_JARRAG010000001.1"/>
</dbReference>
<dbReference type="EMBL" id="JARRAG010000001">
    <property type="protein sequence ID" value="MDG3003521.1"/>
    <property type="molecule type" value="Genomic_DNA"/>
</dbReference>